<keyword evidence="9" id="KW-1133">Transmembrane helix</keyword>
<dbReference type="PANTHER" id="PTHR15822:SF4">
    <property type="entry name" value="TYROSYL-DNA PHOSPHODIESTERASE 2"/>
    <property type="match status" value="1"/>
</dbReference>
<keyword evidence="12" id="KW-1185">Reference proteome</keyword>
<comment type="cofactor">
    <cofactor evidence="2">
        <name>Mg(2+)</name>
        <dbReference type="ChEBI" id="CHEBI:18420"/>
    </cofactor>
</comment>
<keyword evidence="5" id="KW-0227">DNA damage</keyword>
<evidence type="ECO:0000256" key="1">
    <source>
        <dbReference type="ARBA" id="ARBA00001936"/>
    </source>
</evidence>
<evidence type="ECO:0000256" key="9">
    <source>
        <dbReference type="SAM" id="Phobius"/>
    </source>
</evidence>
<sequence>MSFLTLLIPVLLLVNLILLILSLKKPKGILWPLTGLLAGIFFIFSTVSISPLADPKEADFSVLTYNVRNFSEESPKRKDLYVASEGMVNWVTSVNADVKCFQEYTPARLKVDKKLKADGYSLTPWKYPGDRYAGSLVIASRFPILKSGKVTLYKKKPISRINGAVFADLKVANDTIRVYNAHLHSMGINQNDVTDKDRLINTYKRTGNKLKYGMAKRAEQVNILLEHIEASPYPVVLCGDFNDPPYTYSYFKLKQKLGNAFERAGNGFGFTFNGKLFFLRIDQQFFGKGIDAVAYKTMDKIAYSDHFPVMSWYKLSND</sequence>
<proteinExistence type="predicted"/>
<dbReference type="CDD" id="cd09084">
    <property type="entry name" value="EEP-2"/>
    <property type="match status" value="1"/>
</dbReference>
<dbReference type="InterPro" id="IPR005135">
    <property type="entry name" value="Endo/exonuclease/phosphatase"/>
</dbReference>
<keyword evidence="9" id="KW-0472">Membrane</keyword>
<keyword evidence="3" id="KW-0540">Nuclease</keyword>
<dbReference type="GO" id="GO:0004519">
    <property type="term" value="F:endonuclease activity"/>
    <property type="evidence" value="ECO:0007669"/>
    <property type="project" value="UniProtKB-KW"/>
</dbReference>
<dbReference type="GO" id="GO:0046872">
    <property type="term" value="F:metal ion binding"/>
    <property type="evidence" value="ECO:0007669"/>
    <property type="project" value="UniProtKB-KW"/>
</dbReference>
<evidence type="ECO:0000256" key="7">
    <source>
        <dbReference type="ARBA" id="ARBA00022842"/>
    </source>
</evidence>
<dbReference type="AlphaFoldDB" id="A0AAU9DFQ0"/>
<dbReference type="GO" id="GO:0006281">
    <property type="term" value="P:DNA repair"/>
    <property type="evidence" value="ECO:0007669"/>
    <property type="project" value="UniProtKB-KW"/>
</dbReference>
<keyword evidence="4" id="KW-0479">Metal-binding</keyword>
<feature type="transmembrane region" description="Helical" evidence="9">
    <location>
        <begin position="6"/>
        <end position="23"/>
    </location>
</feature>
<name>A0AAU9DFQ0_9BACT</name>
<accession>A0AAU9DFQ0</accession>
<organism evidence="11 12">
    <name type="scientific">Fulvitalea axinellae</name>
    <dbReference type="NCBI Taxonomy" id="1182444"/>
    <lineage>
        <taxon>Bacteria</taxon>
        <taxon>Pseudomonadati</taxon>
        <taxon>Bacteroidota</taxon>
        <taxon>Cytophagia</taxon>
        <taxon>Cytophagales</taxon>
        <taxon>Persicobacteraceae</taxon>
        <taxon>Fulvitalea</taxon>
    </lineage>
</organism>
<keyword evidence="11" id="KW-0255">Endonuclease</keyword>
<keyword evidence="7" id="KW-0460">Magnesium</keyword>
<keyword evidence="9" id="KW-0812">Transmembrane</keyword>
<dbReference type="InterPro" id="IPR051547">
    <property type="entry name" value="TDP2-like"/>
</dbReference>
<dbReference type="GO" id="GO:0016787">
    <property type="term" value="F:hydrolase activity"/>
    <property type="evidence" value="ECO:0007669"/>
    <property type="project" value="UniProtKB-KW"/>
</dbReference>
<protein>
    <submittedName>
        <fullName evidence="11">Endonuclease</fullName>
    </submittedName>
</protein>
<dbReference type="Gene3D" id="3.60.10.10">
    <property type="entry name" value="Endonuclease/exonuclease/phosphatase"/>
    <property type="match status" value="1"/>
</dbReference>
<dbReference type="PANTHER" id="PTHR15822">
    <property type="entry name" value="TRAF AND TNF RECEPTOR-ASSOCIATED PROTEIN"/>
    <property type="match status" value="1"/>
</dbReference>
<evidence type="ECO:0000259" key="10">
    <source>
        <dbReference type="Pfam" id="PF03372"/>
    </source>
</evidence>
<evidence type="ECO:0000256" key="5">
    <source>
        <dbReference type="ARBA" id="ARBA00022763"/>
    </source>
</evidence>
<gene>
    <name evidence="11" type="ORF">FUAX_37870</name>
</gene>
<dbReference type="SUPFAM" id="SSF56219">
    <property type="entry name" value="DNase I-like"/>
    <property type="match status" value="1"/>
</dbReference>
<evidence type="ECO:0000256" key="3">
    <source>
        <dbReference type="ARBA" id="ARBA00022722"/>
    </source>
</evidence>
<dbReference type="Pfam" id="PF03372">
    <property type="entry name" value="Exo_endo_phos"/>
    <property type="match status" value="1"/>
</dbReference>
<keyword evidence="6" id="KW-0378">Hydrolase</keyword>
<evidence type="ECO:0000313" key="12">
    <source>
        <dbReference type="Proteomes" id="UP001348817"/>
    </source>
</evidence>
<dbReference type="InterPro" id="IPR036691">
    <property type="entry name" value="Endo/exonu/phosph_ase_sf"/>
</dbReference>
<reference evidence="11 12" key="1">
    <citation type="submission" date="2021-12" db="EMBL/GenBank/DDBJ databases">
        <title>Genome sequencing of bacteria with rrn-lacking chromosome and rrn-plasmid.</title>
        <authorList>
            <person name="Anda M."/>
            <person name="Iwasaki W."/>
        </authorList>
    </citation>
    <scope>NUCLEOTIDE SEQUENCE [LARGE SCALE GENOMIC DNA]</scope>
    <source>
        <strain evidence="11 12">DSM 100852</strain>
    </source>
</reference>
<keyword evidence="8" id="KW-0234">DNA repair</keyword>
<evidence type="ECO:0000256" key="6">
    <source>
        <dbReference type="ARBA" id="ARBA00022801"/>
    </source>
</evidence>
<dbReference type="RefSeq" id="WP_338392854.1">
    <property type="nucleotide sequence ID" value="NZ_AP025314.1"/>
</dbReference>
<comment type="cofactor">
    <cofactor evidence="1">
        <name>Mn(2+)</name>
        <dbReference type="ChEBI" id="CHEBI:29035"/>
    </cofactor>
</comment>
<dbReference type="EMBL" id="AP025314">
    <property type="protein sequence ID" value="BDD11355.1"/>
    <property type="molecule type" value="Genomic_DNA"/>
</dbReference>
<evidence type="ECO:0000256" key="8">
    <source>
        <dbReference type="ARBA" id="ARBA00023204"/>
    </source>
</evidence>
<evidence type="ECO:0000313" key="11">
    <source>
        <dbReference type="EMBL" id="BDD11355.1"/>
    </source>
</evidence>
<dbReference type="KEGG" id="fax:FUAX_37870"/>
<feature type="transmembrane region" description="Helical" evidence="9">
    <location>
        <begin position="30"/>
        <end position="53"/>
    </location>
</feature>
<evidence type="ECO:0000256" key="2">
    <source>
        <dbReference type="ARBA" id="ARBA00001946"/>
    </source>
</evidence>
<feature type="domain" description="Endonuclease/exonuclease/phosphatase" evidence="10">
    <location>
        <begin position="63"/>
        <end position="306"/>
    </location>
</feature>
<dbReference type="Proteomes" id="UP001348817">
    <property type="component" value="Chromosome"/>
</dbReference>
<evidence type="ECO:0000256" key="4">
    <source>
        <dbReference type="ARBA" id="ARBA00022723"/>
    </source>
</evidence>